<reference evidence="3" key="1">
    <citation type="journal article" date="2015" name="PLoS Genet.">
        <title>Genome Sequence and Transcriptome Analyses of Chrysochromulina tobin: Metabolic Tools for Enhanced Algal Fitness in the Prominent Order Prymnesiales (Haptophyceae).</title>
        <authorList>
            <person name="Hovde B.T."/>
            <person name="Deodato C.R."/>
            <person name="Hunsperger H.M."/>
            <person name="Ryken S.A."/>
            <person name="Yost W."/>
            <person name="Jha R.K."/>
            <person name="Patterson J."/>
            <person name="Monnat R.J. Jr."/>
            <person name="Barlow S.B."/>
            <person name="Starkenburg S.R."/>
            <person name="Cattolico R.A."/>
        </authorList>
    </citation>
    <scope>NUCLEOTIDE SEQUENCE</scope>
    <source>
        <strain evidence="3">CCMP291</strain>
    </source>
</reference>
<protein>
    <recommendedName>
        <fullName evidence="4">PsbP C-terminal domain-containing protein</fullName>
    </recommendedName>
</protein>
<evidence type="ECO:0000313" key="3">
    <source>
        <dbReference type="Proteomes" id="UP000037460"/>
    </source>
</evidence>
<name>A0A0M0JWI1_9EUKA</name>
<organism evidence="2 3">
    <name type="scientific">Chrysochromulina tobinii</name>
    <dbReference type="NCBI Taxonomy" id="1460289"/>
    <lineage>
        <taxon>Eukaryota</taxon>
        <taxon>Haptista</taxon>
        <taxon>Haptophyta</taxon>
        <taxon>Prymnesiophyceae</taxon>
        <taxon>Prymnesiales</taxon>
        <taxon>Chrysochromulinaceae</taxon>
        <taxon>Chrysochromulina</taxon>
    </lineage>
</organism>
<dbReference type="OrthoDB" id="498266at2759"/>
<evidence type="ECO:0008006" key="4">
    <source>
        <dbReference type="Google" id="ProtNLM"/>
    </source>
</evidence>
<evidence type="ECO:0000313" key="2">
    <source>
        <dbReference type="EMBL" id="KOO31001.1"/>
    </source>
</evidence>
<comment type="caution">
    <text evidence="2">The sequence shown here is derived from an EMBL/GenBank/DDBJ whole genome shotgun (WGS) entry which is preliminary data.</text>
</comment>
<dbReference type="Proteomes" id="UP000037460">
    <property type="component" value="Unassembled WGS sequence"/>
</dbReference>
<dbReference type="SUPFAM" id="SSF55724">
    <property type="entry name" value="Mog1p/PsbP-like"/>
    <property type="match status" value="1"/>
</dbReference>
<sequence length="239" mass="25182">MFALLAPFLALLVAEAPHGTSCDRRGVLVRAAAACGVRAASAAGLLSVAAPPLPAHADVASQILKFDGDGKLLDDYSGETQFRTLRQGAASLQILAAWKLREDGSYEDPTLGSAATGVVMRTIVTDRPETAALGRPEQIDLVRTLELEPELVRADLVAAAVRKSNGVTFYDFDLALSPSKCDTEMATACLPNKVILLSCGVRAGQLHVVRVDASPDQWKRAGTALRLLRSSFSVDAAAA</sequence>
<dbReference type="AlphaFoldDB" id="A0A0M0JWI1"/>
<keyword evidence="1" id="KW-0732">Signal</keyword>
<feature type="signal peptide" evidence="1">
    <location>
        <begin position="1"/>
        <end position="22"/>
    </location>
</feature>
<accession>A0A0M0JWI1</accession>
<proteinExistence type="predicted"/>
<evidence type="ECO:0000256" key="1">
    <source>
        <dbReference type="SAM" id="SignalP"/>
    </source>
</evidence>
<dbReference type="InterPro" id="IPR016123">
    <property type="entry name" value="Mog1/PsbP_a/b/a-sand"/>
</dbReference>
<keyword evidence="3" id="KW-1185">Reference proteome</keyword>
<feature type="chain" id="PRO_5005602148" description="PsbP C-terminal domain-containing protein" evidence="1">
    <location>
        <begin position="23"/>
        <end position="239"/>
    </location>
</feature>
<dbReference type="EMBL" id="JWZX01002104">
    <property type="protein sequence ID" value="KOO31001.1"/>
    <property type="molecule type" value="Genomic_DNA"/>
</dbReference>
<dbReference type="Gene3D" id="3.40.1000.10">
    <property type="entry name" value="Mog1/PsbP, alpha/beta/alpha sandwich"/>
    <property type="match status" value="1"/>
</dbReference>
<gene>
    <name evidence="2" type="ORF">Ctob_009305</name>
</gene>